<feature type="region of interest" description="Disordered" evidence="1">
    <location>
        <begin position="179"/>
        <end position="198"/>
    </location>
</feature>
<organism evidence="2 3">
    <name type="scientific">Massarina eburnea CBS 473.64</name>
    <dbReference type="NCBI Taxonomy" id="1395130"/>
    <lineage>
        <taxon>Eukaryota</taxon>
        <taxon>Fungi</taxon>
        <taxon>Dikarya</taxon>
        <taxon>Ascomycota</taxon>
        <taxon>Pezizomycotina</taxon>
        <taxon>Dothideomycetes</taxon>
        <taxon>Pleosporomycetidae</taxon>
        <taxon>Pleosporales</taxon>
        <taxon>Massarineae</taxon>
        <taxon>Massarinaceae</taxon>
        <taxon>Massarina</taxon>
    </lineage>
</organism>
<dbReference type="Proteomes" id="UP000799753">
    <property type="component" value="Unassembled WGS sequence"/>
</dbReference>
<evidence type="ECO:0000313" key="2">
    <source>
        <dbReference type="EMBL" id="KAF2644685.1"/>
    </source>
</evidence>
<feature type="compositionally biased region" description="Basic and acidic residues" evidence="1">
    <location>
        <begin position="179"/>
        <end position="194"/>
    </location>
</feature>
<accession>A0A6A6SAA1</accession>
<evidence type="ECO:0000256" key="1">
    <source>
        <dbReference type="SAM" id="MobiDB-lite"/>
    </source>
</evidence>
<feature type="region of interest" description="Disordered" evidence="1">
    <location>
        <begin position="215"/>
        <end position="360"/>
    </location>
</feature>
<protein>
    <submittedName>
        <fullName evidence="2">Uncharacterized protein</fullName>
    </submittedName>
</protein>
<reference evidence="2" key="1">
    <citation type="journal article" date="2020" name="Stud. Mycol.">
        <title>101 Dothideomycetes genomes: a test case for predicting lifestyles and emergence of pathogens.</title>
        <authorList>
            <person name="Haridas S."/>
            <person name="Albert R."/>
            <person name="Binder M."/>
            <person name="Bloem J."/>
            <person name="Labutti K."/>
            <person name="Salamov A."/>
            <person name="Andreopoulos B."/>
            <person name="Baker S."/>
            <person name="Barry K."/>
            <person name="Bills G."/>
            <person name="Bluhm B."/>
            <person name="Cannon C."/>
            <person name="Castanera R."/>
            <person name="Culley D."/>
            <person name="Daum C."/>
            <person name="Ezra D."/>
            <person name="Gonzalez J."/>
            <person name="Henrissat B."/>
            <person name="Kuo A."/>
            <person name="Liang C."/>
            <person name="Lipzen A."/>
            <person name="Lutzoni F."/>
            <person name="Magnuson J."/>
            <person name="Mondo S."/>
            <person name="Nolan M."/>
            <person name="Ohm R."/>
            <person name="Pangilinan J."/>
            <person name="Park H.-J."/>
            <person name="Ramirez L."/>
            <person name="Alfaro M."/>
            <person name="Sun H."/>
            <person name="Tritt A."/>
            <person name="Yoshinaga Y."/>
            <person name="Zwiers L.-H."/>
            <person name="Turgeon B."/>
            <person name="Goodwin S."/>
            <person name="Spatafora J."/>
            <person name="Crous P."/>
            <person name="Grigoriev I."/>
        </authorList>
    </citation>
    <scope>NUCLEOTIDE SEQUENCE</scope>
    <source>
        <strain evidence="2">CBS 473.64</strain>
    </source>
</reference>
<gene>
    <name evidence="2" type="ORF">P280DRAFT_177818</name>
</gene>
<feature type="region of interest" description="Disordered" evidence="1">
    <location>
        <begin position="1"/>
        <end position="25"/>
    </location>
</feature>
<feature type="compositionally biased region" description="Low complexity" evidence="1">
    <location>
        <begin position="13"/>
        <end position="23"/>
    </location>
</feature>
<dbReference type="OrthoDB" id="10668020at2759"/>
<sequence>MSRKKRTPPPTPTVASASTMPPSDHQWEINALNDYVVQLIDNNTKLAEQKAKAVREMADYSKRHADMSKKHAGMIASLDRRMSEKNDIIQENAKLVKGNADLRFESANLIKETMTKDRRIKELEKDLEEANHILDSNVLQATQAGFTMKKLEAEIGKLNDARLRDAEEFEKVKGEFEKTRRKMEERDQRQRTEIGRLNGARLRDAEELKQVKDELDSAGRTLDEREQKHAQSRPRGAYPYNSDPNQHDDSRAYCEYDDEERGKGRRPPKYRNLSWRQDGRDNDRDVTMRWEGHHPAYQDTYDREFYDHKSLSSPERRRGSSLVHDGSRKFYNSPQKPATLPNGKKPPTGPKGYREAVMDQ</sequence>
<name>A0A6A6SAA1_9PLEO</name>
<feature type="compositionally biased region" description="Basic and acidic residues" evidence="1">
    <location>
        <begin position="215"/>
        <end position="229"/>
    </location>
</feature>
<keyword evidence="3" id="KW-1185">Reference proteome</keyword>
<evidence type="ECO:0000313" key="3">
    <source>
        <dbReference type="Proteomes" id="UP000799753"/>
    </source>
</evidence>
<feature type="compositionally biased region" description="Basic and acidic residues" evidence="1">
    <location>
        <begin position="277"/>
        <end position="318"/>
    </location>
</feature>
<dbReference type="AlphaFoldDB" id="A0A6A6SAA1"/>
<dbReference type="EMBL" id="MU006778">
    <property type="protein sequence ID" value="KAF2644685.1"/>
    <property type="molecule type" value="Genomic_DNA"/>
</dbReference>
<proteinExistence type="predicted"/>
<feature type="compositionally biased region" description="Basic and acidic residues" evidence="1">
    <location>
        <begin position="245"/>
        <end position="254"/>
    </location>
</feature>